<name>A0A6C0FC08_9ZZZZ</name>
<protein>
    <recommendedName>
        <fullName evidence="2">Tyrosine specific protein phosphatases domain-containing protein</fullName>
    </recommendedName>
</protein>
<dbReference type="InterPro" id="IPR029021">
    <property type="entry name" value="Prot-tyrosine_phosphatase-like"/>
</dbReference>
<dbReference type="Gene3D" id="3.90.190.10">
    <property type="entry name" value="Protein tyrosine phosphatase superfamily"/>
    <property type="match status" value="1"/>
</dbReference>
<dbReference type="EMBL" id="MN738786">
    <property type="protein sequence ID" value="QHT36715.1"/>
    <property type="molecule type" value="Genomic_DNA"/>
</dbReference>
<organism evidence="1">
    <name type="scientific">viral metagenome</name>
    <dbReference type="NCBI Taxonomy" id="1070528"/>
    <lineage>
        <taxon>unclassified sequences</taxon>
        <taxon>metagenomes</taxon>
        <taxon>organismal metagenomes</taxon>
    </lineage>
</organism>
<evidence type="ECO:0000313" key="1">
    <source>
        <dbReference type="EMBL" id="QHT36715.1"/>
    </source>
</evidence>
<dbReference type="AlphaFoldDB" id="A0A6C0FC08"/>
<proteinExistence type="predicted"/>
<evidence type="ECO:0008006" key="2">
    <source>
        <dbReference type="Google" id="ProtNLM"/>
    </source>
</evidence>
<reference evidence="1" key="1">
    <citation type="journal article" date="2020" name="Nature">
        <title>Giant virus diversity and host interactions through global metagenomics.</title>
        <authorList>
            <person name="Schulz F."/>
            <person name="Roux S."/>
            <person name="Paez-Espino D."/>
            <person name="Jungbluth S."/>
            <person name="Walsh D.A."/>
            <person name="Denef V.J."/>
            <person name="McMahon K.D."/>
            <person name="Konstantinidis K.T."/>
            <person name="Eloe-Fadrosh E.A."/>
            <person name="Kyrpides N.C."/>
            <person name="Woyke T."/>
        </authorList>
    </citation>
    <scope>NUCLEOTIDE SEQUENCE</scope>
    <source>
        <strain evidence="1">GVMAG-S-ERX555967-130</strain>
    </source>
</reference>
<accession>A0A6C0FC08</accession>
<sequence length="136" mass="15852">MNYTEVLSGVWVSDVKLLQNRDFMIDNQISIILNCTQYYDFPSVDAQKIRLPFSPNVSDETNLQMLKQNKTKIIDFLRQHMEDHNILISCYDGLSISPMIVALLIQEISDINPSGIFEILKTYNPQFQLWCDLRSF</sequence>
<dbReference type="SUPFAM" id="SSF52799">
    <property type="entry name" value="(Phosphotyrosine protein) phosphatases II"/>
    <property type="match status" value="1"/>
</dbReference>